<sequence>MFPTISSLINYLFSTNFNWPFPTFGFFVALAFVLSYFTFKSEFERKEKLGDIKAFPSENKFAKNYFWIYLMVYAVSGFVVGYKLVGVVGAYKLFISDPYGFMFSSAGSWLGGIIFLLLAMLAFYFEYKKSQNISDGQVSVLVSPKELMPTLVLWAAVTGFIGAKLFNVFEDYELHKSHSLIDIFHFSGLTFWGGLIFGAASYLYIGIRNGIPWKHLADIGSLGMLVAYAVGRMGCHFSGDGDWGIVNRTVKPLNWLQDWMWSSTFPHNVINQGKYIDGCTGAYCHELIDPVYPTSLYEFSSILLVFFVLYAIRNKVKTAGLMFTIYLFVIGIERFLIEFLRVNYKYDALGYSLSEAQLISLLIVVFAVFMLGHLIYQRQSKTRLTKITM</sequence>
<dbReference type="GO" id="GO:0008961">
    <property type="term" value="F:phosphatidylglycerol-prolipoprotein diacylglyceryl transferase activity"/>
    <property type="evidence" value="ECO:0007669"/>
    <property type="project" value="InterPro"/>
</dbReference>
<evidence type="ECO:0000256" key="7">
    <source>
        <dbReference type="SAM" id="Phobius"/>
    </source>
</evidence>
<dbReference type="PANTHER" id="PTHR30589">
    <property type="entry name" value="PROLIPOPROTEIN DIACYLGLYCERYL TRANSFERASE"/>
    <property type="match status" value="1"/>
</dbReference>
<evidence type="ECO:0000256" key="4">
    <source>
        <dbReference type="ARBA" id="ARBA00022692"/>
    </source>
</evidence>
<keyword evidence="5 7" id="KW-1133">Transmembrane helix</keyword>
<evidence type="ECO:0000256" key="3">
    <source>
        <dbReference type="ARBA" id="ARBA00022679"/>
    </source>
</evidence>
<reference evidence="8" key="1">
    <citation type="submission" date="2018-02" db="EMBL/GenBank/DDBJ databases">
        <authorList>
            <person name="Vasarhelyi B.M."/>
            <person name="Deshmukh S."/>
            <person name="Balint B."/>
            <person name="Kukolya J."/>
        </authorList>
    </citation>
    <scope>NUCLEOTIDE SEQUENCE</scope>
    <source>
        <strain evidence="8">KB22</strain>
    </source>
</reference>
<keyword evidence="4 7" id="KW-0812">Transmembrane</keyword>
<evidence type="ECO:0000313" key="9">
    <source>
        <dbReference type="Proteomes" id="UP000616201"/>
    </source>
</evidence>
<feature type="transmembrane region" description="Helical" evidence="7">
    <location>
        <begin position="20"/>
        <end position="39"/>
    </location>
</feature>
<comment type="caution">
    <text evidence="8">The sequence shown here is derived from an EMBL/GenBank/DDBJ whole genome shotgun (WGS) entry which is preliminary data.</text>
</comment>
<keyword evidence="9" id="KW-1185">Reference proteome</keyword>
<dbReference type="AlphaFoldDB" id="A0A928V2B2"/>
<dbReference type="GO" id="GO:0042158">
    <property type="term" value="P:lipoprotein biosynthetic process"/>
    <property type="evidence" value="ECO:0007669"/>
    <property type="project" value="InterPro"/>
</dbReference>
<feature type="transmembrane region" description="Helical" evidence="7">
    <location>
        <begin position="357"/>
        <end position="376"/>
    </location>
</feature>
<organism evidence="8 9">
    <name type="scientific">Sphingobacterium hungaricum</name>
    <dbReference type="NCBI Taxonomy" id="2082723"/>
    <lineage>
        <taxon>Bacteria</taxon>
        <taxon>Pseudomonadati</taxon>
        <taxon>Bacteroidota</taxon>
        <taxon>Sphingobacteriia</taxon>
        <taxon>Sphingobacteriales</taxon>
        <taxon>Sphingobacteriaceae</taxon>
        <taxon>Sphingobacterium</taxon>
    </lineage>
</organism>
<evidence type="ECO:0000256" key="1">
    <source>
        <dbReference type="ARBA" id="ARBA00007150"/>
    </source>
</evidence>
<feature type="transmembrane region" description="Helical" evidence="7">
    <location>
        <begin position="66"/>
        <end position="94"/>
    </location>
</feature>
<feature type="transmembrane region" description="Helical" evidence="7">
    <location>
        <begin position="216"/>
        <end position="234"/>
    </location>
</feature>
<feature type="transmembrane region" description="Helical" evidence="7">
    <location>
        <begin position="146"/>
        <end position="163"/>
    </location>
</feature>
<name>A0A928V2B2_9SPHI</name>
<protein>
    <submittedName>
        <fullName evidence="8">Diacylglyceryl transferase</fullName>
    </submittedName>
</protein>
<dbReference type="GO" id="GO:0005886">
    <property type="term" value="C:plasma membrane"/>
    <property type="evidence" value="ECO:0007669"/>
    <property type="project" value="InterPro"/>
</dbReference>
<feature type="transmembrane region" description="Helical" evidence="7">
    <location>
        <begin position="319"/>
        <end position="337"/>
    </location>
</feature>
<feature type="transmembrane region" description="Helical" evidence="7">
    <location>
        <begin position="295"/>
        <end position="312"/>
    </location>
</feature>
<keyword evidence="3 8" id="KW-0808">Transferase</keyword>
<dbReference type="RefSeq" id="WP_196937168.1">
    <property type="nucleotide sequence ID" value="NZ_MU158698.1"/>
</dbReference>
<accession>A0A928V2B2</accession>
<comment type="similarity">
    <text evidence="1">Belongs to the Lgt family.</text>
</comment>
<dbReference type="Pfam" id="PF01790">
    <property type="entry name" value="LGT"/>
    <property type="match status" value="1"/>
</dbReference>
<evidence type="ECO:0000313" key="8">
    <source>
        <dbReference type="EMBL" id="MBE8715329.1"/>
    </source>
</evidence>
<feature type="transmembrane region" description="Helical" evidence="7">
    <location>
        <begin position="106"/>
        <end position="125"/>
    </location>
</feature>
<feature type="transmembrane region" description="Helical" evidence="7">
    <location>
        <begin position="183"/>
        <end position="204"/>
    </location>
</feature>
<evidence type="ECO:0000256" key="6">
    <source>
        <dbReference type="ARBA" id="ARBA00023136"/>
    </source>
</evidence>
<dbReference type="PANTHER" id="PTHR30589:SF0">
    <property type="entry name" value="PHOSPHATIDYLGLYCEROL--PROLIPOPROTEIN DIACYLGLYCERYL TRANSFERASE"/>
    <property type="match status" value="1"/>
</dbReference>
<proteinExistence type="inferred from homology"/>
<keyword evidence="2" id="KW-1003">Cell membrane</keyword>
<dbReference type="Proteomes" id="UP000616201">
    <property type="component" value="Unassembled WGS sequence"/>
</dbReference>
<evidence type="ECO:0000256" key="5">
    <source>
        <dbReference type="ARBA" id="ARBA00022989"/>
    </source>
</evidence>
<dbReference type="InterPro" id="IPR001640">
    <property type="entry name" value="Lgt"/>
</dbReference>
<gene>
    <name evidence="8" type="ORF">C4F49_16775</name>
</gene>
<dbReference type="EMBL" id="PRDK01000009">
    <property type="protein sequence ID" value="MBE8715329.1"/>
    <property type="molecule type" value="Genomic_DNA"/>
</dbReference>
<keyword evidence="6 7" id="KW-0472">Membrane</keyword>
<evidence type="ECO:0000256" key="2">
    <source>
        <dbReference type="ARBA" id="ARBA00022475"/>
    </source>
</evidence>